<proteinExistence type="predicted"/>
<reference evidence="2" key="1">
    <citation type="journal article" date="2021" name="Sci. Rep.">
        <title>Diploid genomic architecture of Nitzschia inconspicua, an elite biomass production diatom.</title>
        <authorList>
            <person name="Oliver A."/>
            <person name="Podell S."/>
            <person name="Pinowska A."/>
            <person name="Traller J.C."/>
            <person name="Smith S.R."/>
            <person name="McClure R."/>
            <person name="Beliaev A."/>
            <person name="Bohutskyi P."/>
            <person name="Hill E.A."/>
            <person name="Rabines A."/>
            <person name="Zheng H."/>
            <person name="Allen L.Z."/>
            <person name="Kuo A."/>
            <person name="Grigoriev I.V."/>
            <person name="Allen A.E."/>
            <person name="Hazlebeck D."/>
            <person name="Allen E.E."/>
        </authorList>
    </citation>
    <scope>NUCLEOTIDE SEQUENCE</scope>
    <source>
        <strain evidence="2">Hildebrandi</strain>
    </source>
</reference>
<dbReference type="AlphaFoldDB" id="A0A9K3PLA8"/>
<organism evidence="2 3">
    <name type="scientific">Nitzschia inconspicua</name>
    <dbReference type="NCBI Taxonomy" id="303405"/>
    <lineage>
        <taxon>Eukaryota</taxon>
        <taxon>Sar</taxon>
        <taxon>Stramenopiles</taxon>
        <taxon>Ochrophyta</taxon>
        <taxon>Bacillariophyta</taxon>
        <taxon>Bacillariophyceae</taxon>
        <taxon>Bacillariophycidae</taxon>
        <taxon>Bacillariales</taxon>
        <taxon>Bacillariaceae</taxon>
        <taxon>Nitzschia</taxon>
    </lineage>
</organism>
<name>A0A9K3PLA8_9STRA</name>
<feature type="compositionally biased region" description="Gly residues" evidence="1">
    <location>
        <begin position="8"/>
        <end position="22"/>
    </location>
</feature>
<dbReference type="EMBL" id="JAGRRH010000018">
    <property type="protein sequence ID" value="KAG7350951.1"/>
    <property type="molecule type" value="Genomic_DNA"/>
</dbReference>
<keyword evidence="3" id="KW-1185">Reference proteome</keyword>
<reference evidence="2" key="2">
    <citation type="submission" date="2021-04" db="EMBL/GenBank/DDBJ databases">
        <authorList>
            <person name="Podell S."/>
        </authorList>
    </citation>
    <scope>NUCLEOTIDE SEQUENCE</scope>
    <source>
        <strain evidence="2">Hildebrandi</strain>
    </source>
</reference>
<sequence>MDWLLGVSIGGASDGAFGGGSDDGATGWGETEGATGGKKDEGFGVVDIVVGSVVAFAEVGSEFVQP</sequence>
<evidence type="ECO:0000256" key="1">
    <source>
        <dbReference type="SAM" id="MobiDB-lite"/>
    </source>
</evidence>
<feature type="region of interest" description="Disordered" evidence="1">
    <location>
        <begin position="1"/>
        <end position="40"/>
    </location>
</feature>
<evidence type="ECO:0000313" key="3">
    <source>
        <dbReference type="Proteomes" id="UP000693970"/>
    </source>
</evidence>
<dbReference type="Proteomes" id="UP000693970">
    <property type="component" value="Unassembled WGS sequence"/>
</dbReference>
<feature type="compositionally biased region" description="Low complexity" evidence="1">
    <location>
        <begin position="23"/>
        <end position="33"/>
    </location>
</feature>
<gene>
    <name evidence="2" type="ORF">IV203_010311</name>
</gene>
<comment type="caution">
    <text evidence="2">The sequence shown here is derived from an EMBL/GenBank/DDBJ whole genome shotgun (WGS) entry which is preliminary data.</text>
</comment>
<accession>A0A9K3PLA8</accession>
<evidence type="ECO:0000313" key="2">
    <source>
        <dbReference type="EMBL" id="KAG7350951.1"/>
    </source>
</evidence>
<protein>
    <submittedName>
        <fullName evidence="2">Uncharacterized protein</fullName>
    </submittedName>
</protein>